<dbReference type="KEGG" id="lyj:FKV23_08030"/>
<protein>
    <submittedName>
        <fullName evidence="2">Uncharacterized protein</fullName>
    </submittedName>
</protein>
<dbReference type="Proteomes" id="UP000317199">
    <property type="component" value="Chromosome"/>
</dbReference>
<feature type="transmembrane region" description="Helical" evidence="1">
    <location>
        <begin position="140"/>
        <end position="161"/>
    </location>
</feature>
<organism evidence="2 3">
    <name type="scientific">Marilutibacter alkalisoli</name>
    <dbReference type="NCBI Taxonomy" id="2591633"/>
    <lineage>
        <taxon>Bacteria</taxon>
        <taxon>Pseudomonadati</taxon>
        <taxon>Pseudomonadota</taxon>
        <taxon>Gammaproteobacteria</taxon>
        <taxon>Lysobacterales</taxon>
        <taxon>Lysobacteraceae</taxon>
        <taxon>Marilutibacter</taxon>
    </lineage>
</organism>
<dbReference type="RefSeq" id="WP_141623389.1">
    <property type="nucleotide sequence ID" value="NZ_CP041242.1"/>
</dbReference>
<name>A0A514BRM6_9GAMM</name>
<keyword evidence="1" id="KW-1133">Transmembrane helix</keyword>
<evidence type="ECO:0000313" key="3">
    <source>
        <dbReference type="Proteomes" id="UP000317199"/>
    </source>
</evidence>
<keyword evidence="1" id="KW-0472">Membrane</keyword>
<keyword evidence="1" id="KW-0812">Transmembrane</keyword>
<sequence>MVTASLKIYLVMCLTLSVLGVGPEAVADMVARVTEGKTMKTLALINGDLSYLPGYVGTIALACPVIFAISLAHFIRKSRTIPINANEKWLVAFFIVGIAMAACGIYVPIEGINDATPHPRLIRMRIFIDAISMNRVSAGIFYFVFFFGGSVFGAMSCLCIVELKRRIWKEAAARG</sequence>
<feature type="transmembrane region" description="Helical" evidence="1">
    <location>
        <begin position="87"/>
        <end position="109"/>
    </location>
</feature>
<reference evidence="2 3" key="1">
    <citation type="submission" date="2019-06" db="EMBL/GenBank/DDBJ databases">
        <title>Lysobacter alkalisoli sp. nov. isolated from saline-alkali soil.</title>
        <authorList>
            <person name="Sun J.-Q."/>
            <person name="Xu L."/>
        </authorList>
    </citation>
    <scope>NUCLEOTIDE SEQUENCE [LARGE SCALE GENOMIC DNA]</scope>
    <source>
        <strain evidence="2 3">SJ-36</strain>
    </source>
</reference>
<dbReference type="EMBL" id="CP041242">
    <property type="protein sequence ID" value="QDH70052.1"/>
    <property type="molecule type" value="Genomic_DNA"/>
</dbReference>
<proteinExistence type="predicted"/>
<gene>
    <name evidence="2" type="ORF">FKV23_08030</name>
</gene>
<dbReference type="AlphaFoldDB" id="A0A514BRM6"/>
<keyword evidence="3" id="KW-1185">Reference proteome</keyword>
<feature type="transmembrane region" description="Helical" evidence="1">
    <location>
        <begin position="51"/>
        <end position="75"/>
    </location>
</feature>
<accession>A0A514BRM6</accession>
<evidence type="ECO:0000256" key="1">
    <source>
        <dbReference type="SAM" id="Phobius"/>
    </source>
</evidence>
<evidence type="ECO:0000313" key="2">
    <source>
        <dbReference type="EMBL" id="QDH70052.1"/>
    </source>
</evidence>